<dbReference type="Pfam" id="PF00795">
    <property type="entry name" value="CN_hydrolase"/>
    <property type="match status" value="1"/>
</dbReference>
<evidence type="ECO:0000313" key="4">
    <source>
        <dbReference type="Proteomes" id="UP000628086"/>
    </source>
</evidence>
<organism evidence="3 4">
    <name type="scientific">Pseudomonas taiwanensis</name>
    <dbReference type="NCBI Taxonomy" id="470150"/>
    <lineage>
        <taxon>Bacteria</taxon>
        <taxon>Pseudomonadati</taxon>
        <taxon>Pseudomonadota</taxon>
        <taxon>Gammaproteobacteria</taxon>
        <taxon>Pseudomonadales</taxon>
        <taxon>Pseudomonadaceae</taxon>
        <taxon>Pseudomonas</taxon>
    </lineage>
</organism>
<dbReference type="PANTHER" id="PTHR43674">
    <property type="entry name" value="NITRILASE C965.09-RELATED"/>
    <property type="match status" value="1"/>
</dbReference>
<dbReference type="PROSITE" id="PS50263">
    <property type="entry name" value="CN_HYDROLASE"/>
    <property type="match status" value="1"/>
</dbReference>
<keyword evidence="4" id="KW-1185">Reference proteome</keyword>
<evidence type="ECO:0000313" key="3">
    <source>
        <dbReference type="EMBL" id="MBC3476733.1"/>
    </source>
</evidence>
<evidence type="ECO:0000256" key="1">
    <source>
        <dbReference type="ARBA" id="ARBA00022801"/>
    </source>
</evidence>
<proteinExistence type="predicted"/>
<evidence type="ECO:0000259" key="2">
    <source>
        <dbReference type="PROSITE" id="PS50263"/>
    </source>
</evidence>
<dbReference type="Gene3D" id="3.60.110.10">
    <property type="entry name" value="Carbon-nitrogen hydrolase"/>
    <property type="match status" value="1"/>
</dbReference>
<dbReference type="EMBL" id="JABWRS010000009">
    <property type="protein sequence ID" value="MBC3476733.1"/>
    <property type="molecule type" value="Genomic_DNA"/>
</dbReference>
<keyword evidence="1 3" id="KW-0378">Hydrolase</keyword>
<reference evidence="3 4" key="1">
    <citation type="journal article" date="2020" name="Microorganisms">
        <title>Reliable Identification of Environmental Pseudomonas Isolates Using the rpoD Gene.</title>
        <authorList>
            <consortium name="The Broad Institute Genome Sequencing Platform"/>
            <person name="Girard L."/>
            <person name="Lood C."/>
            <person name="Rokni-Zadeh H."/>
            <person name="van Noort V."/>
            <person name="Lavigne R."/>
            <person name="De Mot R."/>
        </authorList>
    </citation>
    <scope>NUCLEOTIDE SEQUENCE [LARGE SCALE GENOMIC DNA]</scope>
    <source>
        <strain evidence="3 4">RW7P2</strain>
    </source>
</reference>
<dbReference type="CDD" id="cd07197">
    <property type="entry name" value="nitrilase"/>
    <property type="match status" value="1"/>
</dbReference>
<protein>
    <submittedName>
        <fullName evidence="3">Carbon-nitrogen hydrolase family protein</fullName>
    </submittedName>
</protein>
<name>A0ABR6V8A7_9PSED</name>
<dbReference type="Proteomes" id="UP000628086">
    <property type="component" value="Unassembled WGS sequence"/>
</dbReference>
<accession>A0ABR6V8A7</accession>
<dbReference type="InterPro" id="IPR003010">
    <property type="entry name" value="C-N_Hydrolase"/>
</dbReference>
<dbReference type="InterPro" id="IPR036526">
    <property type="entry name" value="C-N_Hydrolase_sf"/>
</dbReference>
<feature type="domain" description="CN hydrolase" evidence="2">
    <location>
        <begin position="4"/>
        <end position="241"/>
    </location>
</feature>
<gene>
    <name evidence="3" type="ORF">HU747_14165</name>
</gene>
<dbReference type="GO" id="GO:0016787">
    <property type="term" value="F:hydrolase activity"/>
    <property type="evidence" value="ECO:0007669"/>
    <property type="project" value="UniProtKB-KW"/>
</dbReference>
<dbReference type="SUPFAM" id="SSF56317">
    <property type="entry name" value="Carbon-nitrogen hydrolase"/>
    <property type="match status" value="1"/>
</dbReference>
<dbReference type="RefSeq" id="WP_186598783.1">
    <property type="nucleotide sequence ID" value="NZ_JABWRS010000009.1"/>
</dbReference>
<dbReference type="InterPro" id="IPR050345">
    <property type="entry name" value="Aliph_Amidase/BUP"/>
</dbReference>
<dbReference type="PANTHER" id="PTHR43674:SF2">
    <property type="entry name" value="BETA-UREIDOPROPIONASE"/>
    <property type="match status" value="1"/>
</dbReference>
<sequence length="253" mass="26909">MSSPIFAAAQCAVQAGDLNGNLAMHMAFMRQAHEHGVRFLLFPELSLTGYEPSLADGLAQNIDTPLISPLRNVARETCMTTVVGLPLRLAGHEKPLIASFVLHRDGSVTAYTKQHLHVGEEQYFSAGNGGELLSIADVSIALSVCADFSRAEHPSHAAKQGAHLYATSVLIGEAGYPHDSSLLQAYAEQHGMAVLMANHGGPTGGWAAAGLSAFWDEQGHCVASTGGTGNRLLVVSKCLDRWQGFETQVSFTR</sequence>
<comment type="caution">
    <text evidence="3">The sequence shown here is derived from an EMBL/GenBank/DDBJ whole genome shotgun (WGS) entry which is preliminary data.</text>
</comment>